<gene>
    <name evidence="2" type="ORF">RMSM_06099</name>
</gene>
<dbReference type="PANTHER" id="PTHR43471:SF12">
    <property type="entry name" value="HYPOTHETICAL MEMBRANE PROTEIN, CONSERVED"/>
    <property type="match status" value="1"/>
</dbReference>
<feature type="transmembrane region" description="Helical" evidence="1">
    <location>
        <begin position="405"/>
        <end position="428"/>
    </location>
</feature>
<feature type="transmembrane region" description="Helical" evidence="1">
    <location>
        <begin position="449"/>
        <end position="476"/>
    </location>
</feature>
<feature type="transmembrane region" description="Helical" evidence="1">
    <location>
        <begin position="519"/>
        <end position="542"/>
    </location>
</feature>
<reference evidence="2 3" key="1">
    <citation type="journal article" date="2013" name="Mar. Genomics">
        <title>Expression of sulfatases in Rhodopirellula baltica and the diversity of sulfatases in the genus Rhodopirellula.</title>
        <authorList>
            <person name="Wegner C.E."/>
            <person name="Richter-Heitmann T."/>
            <person name="Klindworth A."/>
            <person name="Klockow C."/>
            <person name="Richter M."/>
            <person name="Achstetter T."/>
            <person name="Glockner F.O."/>
            <person name="Harder J."/>
        </authorList>
    </citation>
    <scope>NUCLEOTIDE SEQUENCE [LARGE SCALE GENOMIC DNA]</scope>
    <source>
        <strain evidence="2 3">SM1</strain>
    </source>
</reference>
<evidence type="ECO:0000313" key="2">
    <source>
        <dbReference type="EMBL" id="EMI17008.1"/>
    </source>
</evidence>
<evidence type="ECO:0000256" key="1">
    <source>
        <dbReference type="SAM" id="Phobius"/>
    </source>
</evidence>
<feature type="transmembrane region" description="Helical" evidence="1">
    <location>
        <begin position="603"/>
        <end position="625"/>
    </location>
</feature>
<sequence>MVATGFWGTGRKRTCETLPFDDQRRIVGGCIATMGLVTCTHCRHPHHRHVNISMLGPVFNREALVVPKRPKTYLSRGVYVLVLFLLLCTGYLVLDGSRSLLTTADSARFGGWMFALLSPLQFLVLSSLAAVGAASSVAQEKDRRTLLLLLMTRLSGFEVVVGKLTASLLGPLSMLVCALPLFLVLPLLGGVSPAQVLSVFVVTAATIVFAGSVGTVVGLWREKTFQAIALTVLLLLMYMAIAEMIAVIGGVPETIALALSPPRALLAAASPLASLSSETAVGITYFVVVSVCMSIATLLFGVMKVRIWNPSRDIRLKAPEPETSEELREYSEPATWKVRQARQVWKNPILWREIMTWAYGRKVVIIRVAFVALFLLIAGALYFQIQSGAAMEPAGRIGRALPAATLPLAALGVISLVLVNALAVNAVTGERDGLALDLLLVTDLSPSEFVFGKLLGVLYVAKEMILLPLALVVYLAANGVMTIENATYIFVGAITLYVFVSMLGIHSALNYVAGRTATLASLGTVFFLCVGIAICMTIMVSFRGAFQLQLAPFLVMILGGGAALFASLGWRNPSSAIFAASFLLPLITFYAITQFLLQTDHLFVVFSLVVGYGFTTAAMMIPALSEFDVSLDRDRGAGGDSA</sequence>
<feature type="transmembrane region" description="Helical" evidence="1">
    <location>
        <begin position="548"/>
        <end position="570"/>
    </location>
</feature>
<comment type="caution">
    <text evidence="2">The sequence shown here is derived from an EMBL/GenBank/DDBJ whole genome shotgun (WGS) entry which is preliminary data.</text>
</comment>
<dbReference type="EMBL" id="ANOG01000879">
    <property type="protein sequence ID" value="EMI17008.1"/>
    <property type="molecule type" value="Genomic_DNA"/>
</dbReference>
<feature type="transmembrane region" description="Helical" evidence="1">
    <location>
        <begin position="77"/>
        <end position="94"/>
    </location>
</feature>
<feature type="transmembrane region" description="Helical" evidence="1">
    <location>
        <begin position="488"/>
        <end position="512"/>
    </location>
</feature>
<protein>
    <submittedName>
        <fullName evidence="2">Putative membrane protein</fullName>
    </submittedName>
</protein>
<dbReference type="Proteomes" id="UP000011991">
    <property type="component" value="Unassembled WGS sequence"/>
</dbReference>
<feature type="transmembrane region" description="Helical" evidence="1">
    <location>
        <begin position="197"/>
        <end position="220"/>
    </location>
</feature>
<name>M5RBZ4_9BACT</name>
<dbReference type="AlphaFoldDB" id="M5RBZ4"/>
<feature type="transmembrane region" description="Helical" evidence="1">
    <location>
        <begin position="577"/>
        <end position="597"/>
    </location>
</feature>
<keyword evidence="1" id="KW-0812">Transmembrane</keyword>
<feature type="transmembrane region" description="Helical" evidence="1">
    <location>
        <begin position="280"/>
        <end position="302"/>
    </location>
</feature>
<accession>M5RBZ4</accession>
<dbReference type="PATRIC" id="fig|1265738.3.peg.6084"/>
<feature type="transmembrane region" description="Helical" evidence="1">
    <location>
        <begin position="114"/>
        <end position="138"/>
    </location>
</feature>
<dbReference type="PANTHER" id="PTHR43471">
    <property type="entry name" value="ABC TRANSPORTER PERMEASE"/>
    <property type="match status" value="1"/>
</dbReference>
<keyword evidence="1" id="KW-1133">Transmembrane helix</keyword>
<feature type="transmembrane region" description="Helical" evidence="1">
    <location>
        <begin position="227"/>
        <end position="251"/>
    </location>
</feature>
<keyword evidence="1" id="KW-0472">Membrane</keyword>
<evidence type="ECO:0000313" key="3">
    <source>
        <dbReference type="Proteomes" id="UP000011991"/>
    </source>
</evidence>
<feature type="transmembrane region" description="Helical" evidence="1">
    <location>
        <begin position="159"/>
        <end position="185"/>
    </location>
</feature>
<proteinExistence type="predicted"/>
<feature type="transmembrane region" description="Helical" evidence="1">
    <location>
        <begin position="364"/>
        <end position="385"/>
    </location>
</feature>
<organism evidence="2 3">
    <name type="scientific">Rhodopirellula maiorica SM1</name>
    <dbReference type="NCBI Taxonomy" id="1265738"/>
    <lineage>
        <taxon>Bacteria</taxon>
        <taxon>Pseudomonadati</taxon>
        <taxon>Planctomycetota</taxon>
        <taxon>Planctomycetia</taxon>
        <taxon>Pirellulales</taxon>
        <taxon>Pirellulaceae</taxon>
        <taxon>Novipirellula</taxon>
    </lineage>
</organism>
<keyword evidence="3" id="KW-1185">Reference proteome</keyword>